<accession>A0A0A9AG05</accession>
<name>A0A0A9AG05_ARUDO</name>
<sequence length="32" mass="3874">MSVFKGKQASSRREELMRWQEVQFQALWLSCI</sequence>
<reference evidence="1" key="1">
    <citation type="submission" date="2014-09" db="EMBL/GenBank/DDBJ databases">
        <authorList>
            <person name="Magalhaes I.L.F."/>
            <person name="Oliveira U."/>
            <person name="Santos F.R."/>
            <person name="Vidigal T.H.D.A."/>
            <person name="Brescovit A.D."/>
            <person name="Santos A.J."/>
        </authorList>
    </citation>
    <scope>NUCLEOTIDE SEQUENCE</scope>
    <source>
        <tissue evidence="1">Shoot tissue taken approximately 20 cm above the soil surface</tissue>
    </source>
</reference>
<organism evidence="1">
    <name type="scientific">Arundo donax</name>
    <name type="common">Giant reed</name>
    <name type="synonym">Donax arundinaceus</name>
    <dbReference type="NCBI Taxonomy" id="35708"/>
    <lineage>
        <taxon>Eukaryota</taxon>
        <taxon>Viridiplantae</taxon>
        <taxon>Streptophyta</taxon>
        <taxon>Embryophyta</taxon>
        <taxon>Tracheophyta</taxon>
        <taxon>Spermatophyta</taxon>
        <taxon>Magnoliopsida</taxon>
        <taxon>Liliopsida</taxon>
        <taxon>Poales</taxon>
        <taxon>Poaceae</taxon>
        <taxon>PACMAD clade</taxon>
        <taxon>Arundinoideae</taxon>
        <taxon>Arundineae</taxon>
        <taxon>Arundo</taxon>
    </lineage>
</organism>
<reference evidence="1" key="2">
    <citation type="journal article" date="2015" name="Data Brief">
        <title>Shoot transcriptome of the giant reed, Arundo donax.</title>
        <authorList>
            <person name="Barrero R.A."/>
            <person name="Guerrero F.D."/>
            <person name="Moolhuijzen P."/>
            <person name="Goolsby J.A."/>
            <person name="Tidwell J."/>
            <person name="Bellgard S.E."/>
            <person name="Bellgard M.I."/>
        </authorList>
    </citation>
    <scope>NUCLEOTIDE SEQUENCE</scope>
    <source>
        <tissue evidence="1">Shoot tissue taken approximately 20 cm above the soil surface</tissue>
    </source>
</reference>
<dbReference type="AlphaFoldDB" id="A0A0A9AG05"/>
<dbReference type="EMBL" id="GBRH01251868">
    <property type="protein sequence ID" value="JAD46027.1"/>
    <property type="molecule type" value="Transcribed_RNA"/>
</dbReference>
<proteinExistence type="predicted"/>
<evidence type="ECO:0000313" key="1">
    <source>
        <dbReference type="EMBL" id="JAD46027.1"/>
    </source>
</evidence>
<protein>
    <submittedName>
        <fullName evidence="1">Uncharacterized protein</fullName>
    </submittedName>
</protein>